<dbReference type="Proteomes" id="UP000233837">
    <property type="component" value="Unassembled WGS sequence"/>
</dbReference>
<dbReference type="PANTHER" id="PTHR47481:SF31">
    <property type="entry name" value="OS01G0873500 PROTEIN"/>
    <property type="match status" value="1"/>
</dbReference>
<proteinExistence type="predicted"/>
<feature type="region of interest" description="Disordered" evidence="1">
    <location>
        <begin position="249"/>
        <end position="285"/>
    </location>
</feature>
<protein>
    <submittedName>
        <fullName evidence="2">Retrovirus-related Pol polyprotein from transposon TNT 1-94</fullName>
    </submittedName>
</protein>
<name>A0A2I0WJB4_9ASPA</name>
<feature type="region of interest" description="Disordered" evidence="1">
    <location>
        <begin position="1"/>
        <end position="26"/>
    </location>
</feature>
<dbReference type="Pfam" id="PF14223">
    <property type="entry name" value="Retrotran_gag_2"/>
    <property type="match status" value="1"/>
</dbReference>
<dbReference type="EMBL" id="KZ502576">
    <property type="protein sequence ID" value="PKU75754.1"/>
    <property type="molecule type" value="Genomic_DNA"/>
</dbReference>
<evidence type="ECO:0000256" key="1">
    <source>
        <dbReference type="SAM" id="MobiDB-lite"/>
    </source>
</evidence>
<keyword evidence="3" id="KW-1185">Reference proteome</keyword>
<evidence type="ECO:0000313" key="2">
    <source>
        <dbReference type="EMBL" id="PKU75754.1"/>
    </source>
</evidence>
<dbReference type="PANTHER" id="PTHR47481">
    <property type="match status" value="1"/>
</dbReference>
<dbReference type="AlphaFoldDB" id="A0A2I0WJB4"/>
<sequence>MVSEPYMGDQDSSSSLPPSSTAITGVSTEPQIPTTLKFIIYNLKNIIPHHLTLENYPIWRMQLFQHLSANGYADHLTGKSTPPSDLDSPEYARWCLVDNNLISALFSTISPAIVPYVIHFTTAQDVWNTLERRLQSQSRSRVIQLKNELHHIQMNNLTMQQYLSQIKNLVDNIAASGATIDQEDIVLYILKGLPAAYNSLKTYIWASPLPADLDNLCSLLCSEEIHINQDLHTEQARLSSASALYANSQNSNRNRYQKKFTKNKNSTYRQPDSQDPANSASNTSSSRPVCQICSKAGHIAINCWHRLNLKYAPTSTSNGPRALLAQPNGHSTQLWILDTGATTHLTSDSKNLINLFPYNGQDSVTFANGSSMPIHSSGQGLLPLPDNHRQSSTASWPSP</sequence>
<accession>A0A2I0WJB4</accession>
<feature type="region of interest" description="Disordered" evidence="1">
    <location>
        <begin position="376"/>
        <end position="399"/>
    </location>
</feature>
<feature type="compositionally biased region" description="Polar residues" evidence="1">
    <location>
        <begin position="390"/>
        <end position="399"/>
    </location>
</feature>
<organism evidence="2 3">
    <name type="scientific">Dendrobium catenatum</name>
    <dbReference type="NCBI Taxonomy" id="906689"/>
    <lineage>
        <taxon>Eukaryota</taxon>
        <taxon>Viridiplantae</taxon>
        <taxon>Streptophyta</taxon>
        <taxon>Embryophyta</taxon>
        <taxon>Tracheophyta</taxon>
        <taxon>Spermatophyta</taxon>
        <taxon>Magnoliopsida</taxon>
        <taxon>Liliopsida</taxon>
        <taxon>Asparagales</taxon>
        <taxon>Orchidaceae</taxon>
        <taxon>Epidendroideae</taxon>
        <taxon>Malaxideae</taxon>
        <taxon>Dendrobiinae</taxon>
        <taxon>Dendrobium</taxon>
    </lineage>
</organism>
<gene>
    <name evidence="2" type="ORF">MA16_Dca027711</name>
</gene>
<feature type="compositionally biased region" description="Polar residues" evidence="1">
    <location>
        <begin position="263"/>
        <end position="285"/>
    </location>
</feature>
<evidence type="ECO:0000313" key="3">
    <source>
        <dbReference type="Proteomes" id="UP000233837"/>
    </source>
</evidence>
<reference evidence="2 3" key="1">
    <citation type="journal article" date="2016" name="Sci. Rep.">
        <title>The Dendrobium catenatum Lindl. genome sequence provides insights into polysaccharide synthase, floral development and adaptive evolution.</title>
        <authorList>
            <person name="Zhang G.Q."/>
            <person name="Xu Q."/>
            <person name="Bian C."/>
            <person name="Tsai W.C."/>
            <person name="Yeh C.M."/>
            <person name="Liu K.W."/>
            <person name="Yoshida K."/>
            <person name="Zhang L.S."/>
            <person name="Chang S.B."/>
            <person name="Chen F."/>
            <person name="Shi Y."/>
            <person name="Su Y.Y."/>
            <person name="Zhang Y.Q."/>
            <person name="Chen L.J."/>
            <person name="Yin Y."/>
            <person name="Lin M."/>
            <person name="Huang H."/>
            <person name="Deng H."/>
            <person name="Wang Z.W."/>
            <person name="Zhu S.L."/>
            <person name="Zhao X."/>
            <person name="Deng C."/>
            <person name="Niu S.C."/>
            <person name="Huang J."/>
            <person name="Wang M."/>
            <person name="Liu G.H."/>
            <person name="Yang H.J."/>
            <person name="Xiao X.J."/>
            <person name="Hsiao Y.Y."/>
            <person name="Wu W.L."/>
            <person name="Chen Y.Y."/>
            <person name="Mitsuda N."/>
            <person name="Ohme-Takagi M."/>
            <person name="Luo Y.B."/>
            <person name="Van de Peer Y."/>
            <person name="Liu Z.J."/>
        </authorList>
    </citation>
    <scope>NUCLEOTIDE SEQUENCE [LARGE SCALE GENOMIC DNA]</scope>
    <source>
        <tissue evidence="2">The whole plant</tissue>
    </source>
</reference>
<reference evidence="2 3" key="2">
    <citation type="journal article" date="2017" name="Nature">
        <title>The Apostasia genome and the evolution of orchids.</title>
        <authorList>
            <person name="Zhang G.Q."/>
            <person name="Liu K.W."/>
            <person name="Li Z."/>
            <person name="Lohaus R."/>
            <person name="Hsiao Y.Y."/>
            <person name="Niu S.C."/>
            <person name="Wang J.Y."/>
            <person name="Lin Y.C."/>
            <person name="Xu Q."/>
            <person name="Chen L.J."/>
            <person name="Yoshida K."/>
            <person name="Fujiwara S."/>
            <person name="Wang Z.W."/>
            <person name="Zhang Y.Q."/>
            <person name="Mitsuda N."/>
            <person name="Wang M."/>
            <person name="Liu G.H."/>
            <person name="Pecoraro L."/>
            <person name="Huang H.X."/>
            <person name="Xiao X.J."/>
            <person name="Lin M."/>
            <person name="Wu X.Y."/>
            <person name="Wu W.L."/>
            <person name="Chen Y.Y."/>
            <person name="Chang S.B."/>
            <person name="Sakamoto S."/>
            <person name="Ohme-Takagi M."/>
            <person name="Yagi M."/>
            <person name="Zeng S.J."/>
            <person name="Shen C.Y."/>
            <person name="Yeh C.M."/>
            <person name="Luo Y.B."/>
            <person name="Tsai W.C."/>
            <person name="Van de Peer Y."/>
            <person name="Liu Z.J."/>
        </authorList>
    </citation>
    <scope>NUCLEOTIDE SEQUENCE [LARGE SCALE GENOMIC DNA]</scope>
    <source>
        <tissue evidence="2">The whole plant</tissue>
    </source>
</reference>